<dbReference type="RefSeq" id="XP_007932325.1">
    <property type="nucleotide sequence ID" value="XM_007934134.1"/>
</dbReference>
<dbReference type="Proteomes" id="UP000016932">
    <property type="component" value="Unassembled WGS sequence"/>
</dbReference>
<dbReference type="AlphaFoldDB" id="M2ZYB8"/>
<dbReference type="GeneID" id="19342222"/>
<accession>M2ZYB8</accession>
<organism evidence="2 3">
    <name type="scientific">Pseudocercospora fijiensis (strain CIRAD86)</name>
    <name type="common">Black leaf streak disease fungus</name>
    <name type="synonym">Mycosphaerella fijiensis</name>
    <dbReference type="NCBI Taxonomy" id="383855"/>
    <lineage>
        <taxon>Eukaryota</taxon>
        <taxon>Fungi</taxon>
        <taxon>Dikarya</taxon>
        <taxon>Ascomycota</taxon>
        <taxon>Pezizomycotina</taxon>
        <taxon>Dothideomycetes</taxon>
        <taxon>Dothideomycetidae</taxon>
        <taxon>Mycosphaerellales</taxon>
        <taxon>Mycosphaerellaceae</taxon>
        <taxon>Pseudocercospora</taxon>
    </lineage>
</organism>
<dbReference type="KEGG" id="pfj:MYCFIDRAFT_84608"/>
<gene>
    <name evidence="2" type="ORF">MYCFIDRAFT_84608</name>
</gene>
<dbReference type="VEuPathDB" id="FungiDB:MYCFIDRAFT_84608"/>
<reference evidence="2 3" key="1">
    <citation type="journal article" date="2012" name="PLoS Pathog.">
        <title>Diverse lifestyles and strategies of plant pathogenesis encoded in the genomes of eighteen Dothideomycetes fungi.</title>
        <authorList>
            <person name="Ohm R.A."/>
            <person name="Feau N."/>
            <person name="Henrissat B."/>
            <person name="Schoch C.L."/>
            <person name="Horwitz B.A."/>
            <person name="Barry K.W."/>
            <person name="Condon B.J."/>
            <person name="Copeland A.C."/>
            <person name="Dhillon B."/>
            <person name="Glaser F."/>
            <person name="Hesse C.N."/>
            <person name="Kosti I."/>
            <person name="LaButti K."/>
            <person name="Lindquist E.A."/>
            <person name="Lucas S."/>
            <person name="Salamov A.A."/>
            <person name="Bradshaw R.E."/>
            <person name="Ciuffetti L."/>
            <person name="Hamelin R.C."/>
            <person name="Kema G.H.J."/>
            <person name="Lawrence C."/>
            <person name="Scott J.A."/>
            <person name="Spatafora J.W."/>
            <person name="Turgeon B.G."/>
            <person name="de Wit P.J.G.M."/>
            <person name="Zhong S."/>
            <person name="Goodwin S.B."/>
            <person name="Grigoriev I.V."/>
        </authorList>
    </citation>
    <scope>NUCLEOTIDE SEQUENCE [LARGE SCALE GENOMIC DNA]</scope>
    <source>
        <strain evidence="2 3">CIRAD86</strain>
    </source>
</reference>
<evidence type="ECO:0000313" key="3">
    <source>
        <dbReference type="Proteomes" id="UP000016932"/>
    </source>
</evidence>
<dbReference type="EMBL" id="KB446569">
    <property type="protein sequence ID" value="EME77111.1"/>
    <property type="molecule type" value="Genomic_DNA"/>
</dbReference>
<feature type="region of interest" description="Disordered" evidence="1">
    <location>
        <begin position="89"/>
        <end position="150"/>
    </location>
</feature>
<dbReference type="HOGENOM" id="CLU_608485_0_0_1"/>
<evidence type="ECO:0000256" key="1">
    <source>
        <dbReference type="SAM" id="MobiDB-lite"/>
    </source>
</evidence>
<keyword evidence="3" id="KW-1185">Reference proteome</keyword>
<sequence length="450" mass="50351">MLGGSCTISTSKATLAGSDVEAHQTLIDRIWEWSEDAQSEDEYAMLYDRLQRYLSKDTVEAEIEKAERWLLAPASFRYRDPTFFDYEQQQQPSCSRSISGSGSGAGSGSQPPCSPSSKKYKQKTQKRKKKEKKSSSILQKPTIPAQEEDITLSHDASAAFSNDRVCETQSHTSPAPYHTAPQRKSLESQPSTEQNSTAPHREEGAPSLRTTPLTTLPHQVLPSSTEVLPYFLQTSLPTRLNPQCLLLSETHPHRPTTWITSILTRASAFAAIRDHSPCVVLSYIIAYISGSPDYRAVVHQLQSKNSQQSASAPSAGLAKHKSQPAVSESNRLIASLLTHYIPDWFRFLTASGPTEEEIIQFFKEFIHDTDARRIESQETVITQQILAEPGNLDTLLAKLGYDFSNCCLPRLEEVEQRTTTVYWLIQFIKELRIPWLGTPAIAFKTHPVLE</sequence>
<protein>
    <submittedName>
        <fullName evidence="2">Uncharacterized protein</fullName>
    </submittedName>
</protein>
<feature type="compositionally biased region" description="Low complexity" evidence="1">
    <location>
        <begin position="108"/>
        <end position="117"/>
    </location>
</feature>
<proteinExistence type="predicted"/>
<feature type="compositionally biased region" description="Basic residues" evidence="1">
    <location>
        <begin position="118"/>
        <end position="132"/>
    </location>
</feature>
<name>M2ZYB8_PSEFD</name>
<feature type="compositionally biased region" description="Polar residues" evidence="1">
    <location>
        <begin position="187"/>
        <end position="198"/>
    </location>
</feature>
<evidence type="ECO:0000313" key="2">
    <source>
        <dbReference type="EMBL" id="EME77111.1"/>
    </source>
</evidence>
<feature type="region of interest" description="Disordered" evidence="1">
    <location>
        <begin position="162"/>
        <end position="219"/>
    </location>
</feature>